<organism evidence="3 5">
    <name type="scientific">Ostreococcus tauri</name>
    <name type="common">Marine green alga</name>
    <dbReference type="NCBI Taxonomy" id="70448"/>
    <lineage>
        <taxon>Eukaryota</taxon>
        <taxon>Viridiplantae</taxon>
        <taxon>Chlorophyta</taxon>
        <taxon>Mamiellophyceae</taxon>
        <taxon>Mamiellales</taxon>
        <taxon>Bathycoccaceae</taxon>
        <taxon>Ostreococcus</taxon>
    </lineage>
</organism>
<dbReference type="AlphaFoldDB" id="A0A090N3C6"/>
<dbReference type="Proteomes" id="UP000195557">
    <property type="component" value="Unassembled WGS sequence"/>
</dbReference>
<name>A0A090N3C6_OSTTA</name>
<dbReference type="EMBL" id="KZ155776">
    <property type="protein sequence ID" value="OUS48097.1"/>
    <property type="molecule type" value="Genomic_DNA"/>
</dbReference>
<dbReference type="Proteomes" id="UP000009170">
    <property type="component" value="Unassembled WGS sequence"/>
</dbReference>
<reference evidence="4" key="3">
    <citation type="submission" date="2017-04" db="EMBL/GenBank/DDBJ databases">
        <title>Population genomics of picophytoplankton unveils novel chromosome hypervariability.</title>
        <authorList>
            <consortium name="DOE Joint Genome Institute"/>
            <person name="Blanc-Mathieu R."/>
            <person name="Krasovec M."/>
            <person name="Hebrard M."/>
            <person name="Yau S."/>
            <person name="Desgranges E."/>
            <person name="Martin J."/>
            <person name="Schackwitz W."/>
            <person name="Kuo A."/>
            <person name="Salin G."/>
            <person name="Donnadieu C."/>
            <person name="Desdevises Y."/>
            <person name="Sanchez-Ferandin S."/>
            <person name="Moreau H."/>
            <person name="Rivals E."/>
            <person name="Grigoriev I.V."/>
            <person name="Grimsley N."/>
            <person name="Eyre-Walker A."/>
            <person name="Piganeau G."/>
        </authorList>
    </citation>
    <scope>NUCLEOTIDE SEQUENCE [LARGE SCALE GENOMIC DNA]</scope>
    <source>
        <strain evidence="4">RCC 1115</strain>
    </source>
</reference>
<reference evidence="3 5" key="1">
    <citation type="journal article" date="2006" name="Proc. Natl. Acad. Sci. U.S.A.">
        <title>Genome analysis of the smallest free-living eukaryote Ostreococcus tauri unveils many unique features.</title>
        <authorList>
            <person name="Derelle E."/>
            <person name="Ferraz C."/>
            <person name="Rombauts S."/>
            <person name="Rouze P."/>
            <person name="Worden A.Z."/>
            <person name="Robbens S."/>
            <person name="Partensky F."/>
            <person name="Degroeve S."/>
            <person name="Echeynie S."/>
            <person name="Cooke R."/>
            <person name="Saeys Y."/>
            <person name="Wuyts J."/>
            <person name="Jabbari K."/>
            <person name="Bowler C."/>
            <person name="Panaud O."/>
            <person name="Piegu B."/>
            <person name="Ball S.G."/>
            <person name="Ral J.-P."/>
            <person name="Bouget F.-Y."/>
            <person name="Piganeau G."/>
            <person name="De Baets B."/>
            <person name="Picard A."/>
            <person name="Delseny M."/>
            <person name="Demaille J."/>
            <person name="Van de Peer Y."/>
            <person name="Moreau H."/>
        </authorList>
    </citation>
    <scope>NUCLEOTIDE SEQUENCE [LARGE SCALE GENOMIC DNA]</scope>
    <source>
        <strain evidence="3 5">OTTH0595</strain>
    </source>
</reference>
<dbReference type="InParanoid" id="A0A090N3C6"/>
<feature type="region of interest" description="Disordered" evidence="2">
    <location>
        <begin position="580"/>
        <end position="608"/>
    </location>
</feature>
<feature type="region of interest" description="Disordered" evidence="2">
    <location>
        <begin position="1"/>
        <end position="51"/>
    </location>
</feature>
<reference evidence="3" key="2">
    <citation type="journal article" date="2014" name="BMC Genomics">
        <title>An improved genome of the model marine alga Ostreococcus tauri unfolds by assessing Illumina de novo assemblies.</title>
        <authorList>
            <person name="Blanc-Mathieu R."/>
            <person name="Verhelst B."/>
            <person name="Derelle E."/>
            <person name="Rombauts S."/>
            <person name="Bouget F.Y."/>
            <person name="Carre I."/>
            <person name="Chateau A."/>
            <person name="Eyre-Walker A."/>
            <person name="Grimsley N."/>
            <person name="Moreau H."/>
            <person name="Piegu B."/>
            <person name="Rivals E."/>
            <person name="Schackwitz W."/>
            <person name="Van de Peer Y."/>
            <person name="Piganeau G."/>
        </authorList>
    </citation>
    <scope>NUCLEOTIDE SEQUENCE</scope>
    <source>
        <strain evidence="3">RCC4221</strain>
    </source>
</reference>
<evidence type="ECO:0000256" key="1">
    <source>
        <dbReference type="SAM" id="Coils"/>
    </source>
</evidence>
<evidence type="ECO:0000313" key="3">
    <source>
        <dbReference type="EMBL" id="CEF97883.1"/>
    </source>
</evidence>
<sequence length="827" mass="86913">MSAASDIMRASANARSHVGVKASKKNASKRASRAVPRAAKKSDEDATEDDQQLKRGIFAGITAFSIIAGGEGSVQPSVAATTSVEVAQVAADDYLTELKTSNTIAELDYDALSTAKDNLKYRYDRGIDESMTIELLNDTADNSRRGSKGTRRREPVQRSAAAPSFSIPSFDAFTAPSFEIPNFDAPKFELPKFESPVKSAVDESEAEIPTVVESVVAGQNAEELRKAKAAEAAAEREAKAAEAAAEREAKAAEAAAEREAKAAEAAAEREAKAAEAAAAREAKAAEAAARKAADDEARAARDAAREAEKAAKVEDKVVASSGASMDLGFDFGSLSQYMESTPSAPKVDKKAEEKARKAEAAAAAAEAKRAAAEAKRLAEEEKRAAKMAPRSSSADFSSDDLGFDFGILSQYMTSSDTGAASSGASEKAAAKAAAKAAEQQANEAAAEAKRIARIQAQEAADAKRAAVKAELAAKKNAAKSGVRQTYKKQTVAKVKPEYTKGNAFTPFTPFAGVSRLTAVQRAPLPGIDVNVDAIIDGQEAKAEATLARANEDAGDFLNLQSSAAFGVAATLGLIAETRSKEMREKQEQAARNATSKSGFVSQAGSGGASTTEGWFDKALAKYMDPEVAAKVTAMPTISINNSGYDISKSPRKKVANNKPASKFVEGTPAKATTKVTESAEPAKPAAKSAVTKSDPVKNASQAQSWIDKWTSKPAAPAATASKPVVAKSDPVKNAAEAQNWISKWTSSTKSTVASSSKSDTTVASSSSTVTTTTVKKASFVSSDSLSPEQRAAAEQWIKKWREDGRPTDETKFDDAKKWLKSRTYIEE</sequence>
<feature type="region of interest" description="Disordered" evidence="2">
    <location>
        <begin position="238"/>
        <end position="317"/>
    </location>
</feature>
<feature type="compositionally biased region" description="Low complexity" evidence="2">
    <location>
        <begin position="678"/>
        <end position="689"/>
    </location>
</feature>
<accession>A0A090N3C6</accession>
<proteinExistence type="predicted"/>
<feature type="compositionally biased region" description="Basic and acidic residues" evidence="2">
    <location>
        <begin position="346"/>
        <end position="359"/>
    </location>
</feature>
<feature type="region of interest" description="Disordered" evidence="2">
    <location>
        <begin position="746"/>
        <end position="769"/>
    </location>
</feature>
<dbReference type="EMBL" id="CAID01000005">
    <property type="protein sequence ID" value="CEF97883.1"/>
    <property type="molecule type" value="Genomic_DNA"/>
</dbReference>
<evidence type="ECO:0000313" key="5">
    <source>
        <dbReference type="Proteomes" id="UP000009170"/>
    </source>
</evidence>
<protein>
    <submittedName>
        <fullName evidence="3">Unnamed product</fullName>
    </submittedName>
</protein>
<feature type="region of interest" description="Disordered" evidence="2">
    <location>
        <begin position="640"/>
        <end position="702"/>
    </location>
</feature>
<keyword evidence="5" id="KW-1185">Reference proteome</keyword>
<accession>A0A454Y168</accession>
<feature type="compositionally biased region" description="Basic and acidic residues" evidence="2">
    <location>
        <begin position="366"/>
        <end position="384"/>
    </location>
</feature>
<keyword evidence="1" id="KW-0175">Coiled coil</keyword>
<dbReference type="OrthoDB" id="10664258at2759"/>
<evidence type="ECO:0000256" key="2">
    <source>
        <dbReference type="SAM" id="MobiDB-lite"/>
    </source>
</evidence>
<feature type="compositionally biased region" description="Polar residues" evidence="2">
    <location>
        <begin position="589"/>
        <end position="608"/>
    </location>
</feature>
<accession>A0A1Y5IHH2</accession>
<evidence type="ECO:0000313" key="4">
    <source>
        <dbReference type="EMBL" id="OUS48097.1"/>
    </source>
</evidence>
<feature type="coiled-coil region" evidence="1">
    <location>
        <begin position="427"/>
        <end position="457"/>
    </location>
</feature>
<gene>
    <name evidence="4" type="ORF">BE221DRAFT_70523</name>
    <name evidence="3" type="ORF">OT_ostta05g01120</name>
</gene>
<feature type="region of interest" description="Disordered" evidence="2">
    <location>
        <begin position="339"/>
        <end position="396"/>
    </location>
</feature>
<feature type="region of interest" description="Disordered" evidence="2">
    <location>
        <begin position="138"/>
        <end position="161"/>
    </location>
</feature>
<feature type="compositionally biased region" description="Basic residues" evidence="2">
    <location>
        <begin position="22"/>
        <end position="32"/>
    </location>
</feature>